<evidence type="ECO:0000313" key="4">
    <source>
        <dbReference type="Proteomes" id="UP000281498"/>
    </source>
</evidence>
<dbReference type="InterPro" id="IPR055338">
    <property type="entry name" value="YqfX-like"/>
</dbReference>
<dbReference type="Proteomes" id="UP000281498">
    <property type="component" value="Unassembled WGS sequence"/>
</dbReference>
<feature type="compositionally biased region" description="Basic and acidic residues" evidence="1">
    <location>
        <begin position="20"/>
        <end position="33"/>
    </location>
</feature>
<evidence type="ECO:0008006" key="5">
    <source>
        <dbReference type="Google" id="ProtNLM"/>
    </source>
</evidence>
<evidence type="ECO:0000256" key="2">
    <source>
        <dbReference type="SAM" id="Phobius"/>
    </source>
</evidence>
<reference evidence="3 4" key="1">
    <citation type="submission" date="2017-10" db="EMBL/GenBank/DDBJ databases">
        <title>Bacillus sp. nov., a halophilic bacterium isolated from a Keqin Lake.</title>
        <authorList>
            <person name="Wang H."/>
        </authorList>
    </citation>
    <scope>NUCLEOTIDE SEQUENCE [LARGE SCALE GENOMIC DNA]</scope>
    <source>
        <strain evidence="3 4">KCTC 13187</strain>
    </source>
</reference>
<keyword evidence="2" id="KW-0472">Membrane</keyword>
<sequence>MISYDELDDEKIEDDLEEELLAHHQEKQEEKVDQVVQEEQGLLGEDETENQDFLEEDETEDQALQEDQTIEESYNDERPLDRPEEREITEVYREETAAEIAPNAGAGIAGFREPRPEAEEGKEEVTNEEDTKAAGKGVGALGIALSIVSLFFLPVIFSIAGIIFGAISAKKDHPGIGYTAIGIGAFSLIMSFFFAPFVS</sequence>
<keyword evidence="2" id="KW-1133">Transmembrane helix</keyword>
<comment type="caution">
    <text evidence="3">The sequence shown here is derived from an EMBL/GenBank/DDBJ whole genome shotgun (WGS) entry which is preliminary data.</text>
</comment>
<feature type="transmembrane region" description="Helical" evidence="2">
    <location>
        <begin position="140"/>
        <end position="164"/>
    </location>
</feature>
<dbReference type="RefSeq" id="WP_110936654.1">
    <property type="nucleotide sequence ID" value="NZ_KZ614146.1"/>
</dbReference>
<evidence type="ECO:0000256" key="1">
    <source>
        <dbReference type="SAM" id="MobiDB-lite"/>
    </source>
</evidence>
<feature type="compositionally biased region" description="Acidic residues" evidence="1">
    <location>
        <begin position="44"/>
        <end position="74"/>
    </location>
</feature>
<accession>A0A3A9KVS2</accession>
<feature type="region of interest" description="Disordered" evidence="1">
    <location>
        <begin position="107"/>
        <end position="131"/>
    </location>
</feature>
<dbReference type="AlphaFoldDB" id="A0A3A9KVS2"/>
<keyword evidence="4" id="KW-1185">Reference proteome</keyword>
<feature type="region of interest" description="Disordered" evidence="1">
    <location>
        <begin position="17"/>
        <end position="84"/>
    </location>
</feature>
<dbReference type="EMBL" id="PDOE01000001">
    <property type="protein sequence ID" value="RKL68706.1"/>
    <property type="molecule type" value="Genomic_DNA"/>
</dbReference>
<dbReference type="PANTHER" id="PTHR40040:SF1">
    <property type="entry name" value="MEMBRANE PROTEIN"/>
    <property type="match status" value="1"/>
</dbReference>
<protein>
    <recommendedName>
        <fullName evidence="5">DUF4190 domain-containing protein</fullName>
    </recommendedName>
</protein>
<dbReference type="OrthoDB" id="2943217at2"/>
<name>A0A3A9KVS2_9BACI</name>
<feature type="transmembrane region" description="Helical" evidence="2">
    <location>
        <begin position="176"/>
        <end position="198"/>
    </location>
</feature>
<organism evidence="3 4">
    <name type="scientific">Salipaludibacillus neizhouensis</name>
    <dbReference type="NCBI Taxonomy" id="885475"/>
    <lineage>
        <taxon>Bacteria</taxon>
        <taxon>Bacillati</taxon>
        <taxon>Bacillota</taxon>
        <taxon>Bacilli</taxon>
        <taxon>Bacillales</taxon>
        <taxon>Bacillaceae</taxon>
    </lineage>
</organism>
<gene>
    <name evidence="3" type="ORF">CR203_01240</name>
</gene>
<feature type="compositionally biased region" description="Basic and acidic residues" evidence="1">
    <location>
        <begin position="112"/>
        <end position="131"/>
    </location>
</feature>
<feature type="compositionally biased region" description="Basic and acidic residues" evidence="1">
    <location>
        <begin position="75"/>
        <end position="84"/>
    </location>
</feature>
<evidence type="ECO:0000313" key="3">
    <source>
        <dbReference type="EMBL" id="RKL68706.1"/>
    </source>
</evidence>
<dbReference type="PANTHER" id="PTHR40040">
    <property type="entry name" value="SMALL HYDROPHOBIC PROTEIN-RELATED"/>
    <property type="match status" value="1"/>
</dbReference>
<keyword evidence="2" id="KW-0812">Transmembrane</keyword>
<proteinExistence type="predicted"/>